<keyword evidence="3" id="KW-1185">Reference proteome</keyword>
<evidence type="ECO:0000313" key="3">
    <source>
        <dbReference type="Proteomes" id="UP001319874"/>
    </source>
</evidence>
<protein>
    <recommendedName>
        <fullName evidence="4">DUF3574 domain-containing protein</fullName>
    </recommendedName>
</protein>
<gene>
    <name evidence="2" type="ORF">PTKU64_61930</name>
</gene>
<reference evidence="2 3" key="1">
    <citation type="journal article" date="2022" name="Front. Microbiol.">
        <title>Identification and characterization of a novel class of self-sufficient cytochrome P450 hydroxylase involved in cyclohexanecarboxylate degradation in Paraburkholderia terrae strain KU-64.</title>
        <authorList>
            <person name="Yamamoto T."/>
            <person name="Hasegawa Y."/>
            <person name="Iwaki H."/>
        </authorList>
    </citation>
    <scope>NUCLEOTIDE SEQUENCE [LARGE SCALE GENOMIC DNA]</scope>
    <source>
        <strain evidence="2 3">KU-64</strain>
    </source>
</reference>
<dbReference type="Proteomes" id="UP001319874">
    <property type="component" value="Chromosome 3"/>
</dbReference>
<name>A0ABM7TU30_9BURK</name>
<dbReference type="InterPro" id="IPR021957">
    <property type="entry name" value="DUF3574"/>
</dbReference>
<accession>A0ABM7TU30</accession>
<feature type="signal peptide" evidence="1">
    <location>
        <begin position="1"/>
        <end position="25"/>
    </location>
</feature>
<dbReference type="RefSeq" id="WP_229516274.1">
    <property type="nucleotide sequence ID" value="NZ_AP024957.1"/>
</dbReference>
<proteinExistence type="predicted"/>
<sequence length="175" mass="18726">MQTFRTRMLVASLSFVALTACQVSSHPTQIGAAANGPGGDVATSGAPAVVGASDAARSAQSLCGKINGTKEIAADLFFGRDVKGGRPVSDAEIRQFLADVVTPRFPGGFTTWRTQGQWLDRDTRHVVREDGFVVNIVATGTQDTLDHLGEIRREYIKRFRQQAVGLVLTDACASF</sequence>
<keyword evidence="1" id="KW-0732">Signal</keyword>
<dbReference type="EMBL" id="AP024957">
    <property type="protein sequence ID" value="BCZ82518.1"/>
    <property type="molecule type" value="Genomic_DNA"/>
</dbReference>
<organism evidence="2 3">
    <name type="scientific">Paraburkholderia terrae</name>
    <dbReference type="NCBI Taxonomy" id="311230"/>
    <lineage>
        <taxon>Bacteria</taxon>
        <taxon>Pseudomonadati</taxon>
        <taxon>Pseudomonadota</taxon>
        <taxon>Betaproteobacteria</taxon>
        <taxon>Burkholderiales</taxon>
        <taxon>Burkholderiaceae</taxon>
        <taxon>Paraburkholderia</taxon>
    </lineage>
</organism>
<dbReference type="Pfam" id="PF12098">
    <property type="entry name" value="DUF3574"/>
    <property type="match status" value="1"/>
</dbReference>
<feature type="chain" id="PRO_5045392240" description="DUF3574 domain-containing protein" evidence="1">
    <location>
        <begin position="26"/>
        <end position="175"/>
    </location>
</feature>
<dbReference type="PROSITE" id="PS51257">
    <property type="entry name" value="PROKAR_LIPOPROTEIN"/>
    <property type="match status" value="1"/>
</dbReference>
<evidence type="ECO:0000313" key="2">
    <source>
        <dbReference type="EMBL" id="BCZ82518.1"/>
    </source>
</evidence>
<evidence type="ECO:0000256" key="1">
    <source>
        <dbReference type="SAM" id="SignalP"/>
    </source>
</evidence>
<evidence type="ECO:0008006" key="4">
    <source>
        <dbReference type="Google" id="ProtNLM"/>
    </source>
</evidence>